<dbReference type="SUPFAM" id="SSF56935">
    <property type="entry name" value="Porins"/>
    <property type="match status" value="1"/>
</dbReference>
<name>A0A9X1YIB4_9BURK</name>
<proteinExistence type="predicted"/>
<evidence type="ECO:0000256" key="1">
    <source>
        <dbReference type="SAM" id="Coils"/>
    </source>
</evidence>
<accession>A0A9X1YIB4</accession>
<protein>
    <submittedName>
        <fullName evidence="3">OprO/OprP family phosphate-selective porin</fullName>
    </submittedName>
</protein>
<comment type="caution">
    <text evidence="3">The sequence shown here is derived from an EMBL/GenBank/DDBJ whole genome shotgun (WGS) entry which is preliminary data.</text>
</comment>
<evidence type="ECO:0000256" key="2">
    <source>
        <dbReference type="SAM" id="SignalP"/>
    </source>
</evidence>
<evidence type="ECO:0000313" key="4">
    <source>
        <dbReference type="Proteomes" id="UP001139353"/>
    </source>
</evidence>
<dbReference type="Gene3D" id="2.40.160.10">
    <property type="entry name" value="Porin"/>
    <property type="match status" value="1"/>
</dbReference>
<feature type="chain" id="PRO_5040845705" evidence="2">
    <location>
        <begin position="22"/>
        <end position="462"/>
    </location>
</feature>
<feature type="coiled-coil region" evidence="1">
    <location>
        <begin position="29"/>
        <end position="66"/>
    </location>
</feature>
<gene>
    <name evidence="3" type="ORF">LPC04_06045</name>
</gene>
<sequence>MKNTPAALAALSLCLLTSARAAETSPDIAEKLANQINQMQQQLDAMKQELARVKAQNDALAAAQAKAAAAPPPVVAAAPAPAPAPASAISPNLGLWGYGEIYYTHPTKDKSLTEADLARAVFGIGYKFDDRTSFNSEFEVEHAVASSSDAGEFEVEQFYIDHQLTDSINAKAGLYLMPVGLLNEHHEPTNYFGVQRNFVETLIIPSTWREGGLGLHGTSDIGLTWDLGVTTGLNLGGWNNSPEDPQYRTALDMEDNDIAPMQAMHQELQLANAQHLSQYAGLNYVGVPGLQLGGFAFTGNLALPAVPANLPQSRLTLWETHARWTPGNADISAVYARGTISKTATYNLDNTGVSNPIPSSFLGYYVQGAYKVWESGGEKLTPFVRWEHYDMGASYAGIAPGFSTVPTGLASDGKPWPQPHDRVWTAGANFYLNPNVVLKADYQRFNTNTDLTRFDLGLGLAF</sequence>
<reference evidence="3" key="1">
    <citation type="submission" date="2021-11" db="EMBL/GenBank/DDBJ databases">
        <title>BS-T2-15 a new species belonging to the Comamonadaceae family isolated from the soil of a French oak forest.</title>
        <authorList>
            <person name="Mieszkin S."/>
            <person name="Alain K."/>
        </authorList>
    </citation>
    <scope>NUCLEOTIDE SEQUENCE</scope>
    <source>
        <strain evidence="3">BS-T2-15</strain>
    </source>
</reference>
<feature type="signal peptide" evidence="2">
    <location>
        <begin position="1"/>
        <end position="21"/>
    </location>
</feature>
<dbReference type="Proteomes" id="UP001139353">
    <property type="component" value="Unassembled WGS sequence"/>
</dbReference>
<dbReference type="RefSeq" id="WP_275681281.1">
    <property type="nucleotide sequence ID" value="NZ_JAJLJH010000001.1"/>
</dbReference>
<keyword evidence="2" id="KW-0732">Signal</keyword>
<organism evidence="3 4">
    <name type="scientific">Scleromatobacter humisilvae</name>
    <dbReference type="NCBI Taxonomy" id="2897159"/>
    <lineage>
        <taxon>Bacteria</taxon>
        <taxon>Pseudomonadati</taxon>
        <taxon>Pseudomonadota</taxon>
        <taxon>Betaproteobacteria</taxon>
        <taxon>Burkholderiales</taxon>
        <taxon>Sphaerotilaceae</taxon>
        <taxon>Scleromatobacter</taxon>
    </lineage>
</organism>
<evidence type="ECO:0000313" key="3">
    <source>
        <dbReference type="EMBL" id="MCK9685273.1"/>
    </source>
</evidence>
<dbReference type="AlphaFoldDB" id="A0A9X1YIB4"/>
<keyword evidence="1" id="KW-0175">Coiled coil</keyword>
<keyword evidence="4" id="KW-1185">Reference proteome</keyword>
<dbReference type="EMBL" id="JAJLJH010000001">
    <property type="protein sequence ID" value="MCK9685273.1"/>
    <property type="molecule type" value="Genomic_DNA"/>
</dbReference>
<dbReference type="InterPro" id="IPR023614">
    <property type="entry name" value="Porin_dom_sf"/>
</dbReference>